<dbReference type="Gene3D" id="2.60.40.10">
    <property type="entry name" value="Immunoglobulins"/>
    <property type="match status" value="2"/>
</dbReference>
<evidence type="ECO:0000256" key="1">
    <source>
        <dbReference type="ARBA" id="ARBA00023157"/>
    </source>
</evidence>
<dbReference type="InterPro" id="IPR036179">
    <property type="entry name" value="Ig-like_dom_sf"/>
</dbReference>
<dbReference type="SUPFAM" id="SSF48726">
    <property type="entry name" value="Immunoglobulin"/>
    <property type="match status" value="2"/>
</dbReference>
<name>A0A8C0J518_CHEAB</name>
<dbReference type="InterPro" id="IPR003597">
    <property type="entry name" value="Ig_C1-set"/>
</dbReference>
<organism evidence="5 6">
    <name type="scientific">Chelonoidis abingdonii</name>
    <name type="common">Abingdon island giant tortoise</name>
    <name type="synonym">Testudo abingdonii</name>
    <dbReference type="NCBI Taxonomy" id="106734"/>
    <lineage>
        <taxon>Eukaryota</taxon>
        <taxon>Metazoa</taxon>
        <taxon>Chordata</taxon>
        <taxon>Craniata</taxon>
        <taxon>Vertebrata</taxon>
        <taxon>Euteleostomi</taxon>
        <taxon>Archelosauria</taxon>
        <taxon>Testudinata</taxon>
        <taxon>Testudines</taxon>
        <taxon>Cryptodira</taxon>
        <taxon>Durocryptodira</taxon>
        <taxon>Testudinoidea</taxon>
        <taxon>Testudinidae</taxon>
        <taxon>Chelonoidis</taxon>
    </lineage>
</organism>
<dbReference type="Proteomes" id="UP000694404">
    <property type="component" value="Unplaced"/>
</dbReference>
<dbReference type="PANTHER" id="PTHR19971">
    <property type="entry name" value="SIGNAL-REGULATORY PROTEIN BETA"/>
    <property type="match status" value="1"/>
</dbReference>
<dbReference type="PROSITE" id="PS50835">
    <property type="entry name" value="IG_LIKE"/>
    <property type="match status" value="2"/>
</dbReference>
<reference evidence="5" key="2">
    <citation type="submission" date="2025-09" db="UniProtKB">
        <authorList>
            <consortium name="Ensembl"/>
        </authorList>
    </citation>
    <scope>IDENTIFICATION</scope>
</reference>
<proteinExistence type="predicted"/>
<keyword evidence="3" id="KW-0812">Transmembrane</keyword>
<dbReference type="InterPro" id="IPR003599">
    <property type="entry name" value="Ig_sub"/>
</dbReference>
<keyword evidence="6" id="KW-1185">Reference proteome</keyword>
<dbReference type="InterPro" id="IPR051755">
    <property type="entry name" value="Ig-like_CS_Receptor"/>
</dbReference>
<evidence type="ECO:0000256" key="3">
    <source>
        <dbReference type="SAM" id="Phobius"/>
    </source>
</evidence>
<keyword evidence="1" id="KW-1015">Disulfide bond</keyword>
<dbReference type="InterPro" id="IPR007110">
    <property type="entry name" value="Ig-like_dom"/>
</dbReference>
<dbReference type="InterPro" id="IPR003006">
    <property type="entry name" value="Ig/MHC_CS"/>
</dbReference>
<protein>
    <recommendedName>
        <fullName evidence="4">Ig-like domain-containing protein</fullName>
    </recommendedName>
</protein>
<sequence>AAASGLRSPGAAAEKSDSLLWPPGARSAGSLSQAAARTRVKLEDVAVKWTINNEFGEKTVYQFDGKHTLYHRNGALVNPELLTQGSASLNLHNVTLDDEGIYTCTVLITPQYGSGTIQLQVRAQPTVLLSPQNPEITAGGEKTFSCDVHQFYPQEIDISWLVRKYGSKHERPLTQDICTGVPLAHDKKGMFTVLSRVTREVSEEDDGSLYICEVRHESLEKPLRGNTTIFVMSKWVERGVLCLQSASFLILVMLLECSLWLLSACNHRTGTKLINCRFLGLVKYYETQACL</sequence>
<evidence type="ECO:0000256" key="2">
    <source>
        <dbReference type="ARBA" id="ARBA00023180"/>
    </source>
</evidence>
<dbReference type="Ensembl" id="ENSCABT00000029707.1">
    <property type="protein sequence ID" value="ENSCABP00000027129.1"/>
    <property type="gene ID" value="ENSCABG00000019909.1"/>
</dbReference>
<dbReference type="Pfam" id="PF07654">
    <property type="entry name" value="C1-set"/>
    <property type="match status" value="1"/>
</dbReference>
<keyword evidence="2" id="KW-0325">Glycoprotein</keyword>
<dbReference type="SMART" id="SM00407">
    <property type="entry name" value="IGc1"/>
    <property type="match status" value="1"/>
</dbReference>
<dbReference type="InterPro" id="IPR013783">
    <property type="entry name" value="Ig-like_fold"/>
</dbReference>
<dbReference type="Pfam" id="PF07686">
    <property type="entry name" value="V-set"/>
    <property type="match status" value="1"/>
</dbReference>
<dbReference type="CDD" id="cd00098">
    <property type="entry name" value="IgC1"/>
    <property type="match status" value="1"/>
</dbReference>
<keyword evidence="3" id="KW-1133">Transmembrane helix</keyword>
<feature type="domain" description="Ig-like" evidence="4">
    <location>
        <begin position="125"/>
        <end position="224"/>
    </location>
</feature>
<dbReference type="PROSITE" id="PS00290">
    <property type="entry name" value="IG_MHC"/>
    <property type="match status" value="1"/>
</dbReference>
<evidence type="ECO:0000313" key="6">
    <source>
        <dbReference type="Proteomes" id="UP000694404"/>
    </source>
</evidence>
<evidence type="ECO:0000259" key="4">
    <source>
        <dbReference type="PROSITE" id="PS50835"/>
    </source>
</evidence>
<dbReference type="InterPro" id="IPR013106">
    <property type="entry name" value="Ig_V-set"/>
</dbReference>
<feature type="transmembrane region" description="Helical" evidence="3">
    <location>
        <begin position="240"/>
        <end position="262"/>
    </location>
</feature>
<feature type="domain" description="Ig-like" evidence="4">
    <location>
        <begin position="9"/>
        <end position="106"/>
    </location>
</feature>
<reference evidence="5" key="1">
    <citation type="submission" date="2025-08" db="UniProtKB">
        <authorList>
            <consortium name="Ensembl"/>
        </authorList>
    </citation>
    <scope>IDENTIFICATION</scope>
</reference>
<dbReference type="SMART" id="SM00409">
    <property type="entry name" value="IG"/>
    <property type="match status" value="2"/>
</dbReference>
<dbReference type="AlphaFoldDB" id="A0A8C0J518"/>
<evidence type="ECO:0000313" key="5">
    <source>
        <dbReference type="Ensembl" id="ENSCABP00000027129.1"/>
    </source>
</evidence>
<keyword evidence="3" id="KW-0472">Membrane</keyword>
<dbReference type="OMA" id="NITWKRW"/>
<dbReference type="GeneTree" id="ENSGT00940000163348"/>
<accession>A0A8C0J518</accession>